<protein>
    <submittedName>
        <fullName evidence="1">Uncharacterized protein</fullName>
    </submittedName>
</protein>
<evidence type="ECO:0000313" key="1">
    <source>
        <dbReference type="EMBL" id="MPC99577.1"/>
    </source>
</evidence>
<comment type="caution">
    <text evidence="1">The sequence shown here is derived from an EMBL/GenBank/DDBJ whole genome shotgun (WGS) entry which is preliminary data.</text>
</comment>
<name>A0A5B7K2E5_PORTR</name>
<dbReference type="EMBL" id="VSRR010118948">
    <property type="protein sequence ID" value="MPC99577.1"/>
    <property type="molecule type" value="Genomic_DNA"/>
</dbReference>
<organism evidence="1 2">
    <name type="scientific">Portunus trituberculatus</name>
    <name type="common">Swimming crab</name>
    <name type="synonym">Neptunus trituberculatus</name>
    <dbReference type="NCBI Taxonomy" id="210409"/>
    <lineage>
        <taxon>Eukaryota</taxon>
        <taxon>Metazoa</taxon>
        <taxon>Ecdysozoa</taxon>
        <taxon>Arthropoda</taxon>
        <taxon>Crustacea</taxon>
        <taxon>Multicrustacea</taxon>
        <taxon>Malacostraca</taxon>
        <taxon>Eumalacostraca</taxon>
        <taxon>Eucarida</taxon>
        <taxon>Decapoda</taxon>
        <taxon>Pleocyemata</taxon>
        <taxon>Brachyura</taxon>
        <taxon>Eubrachyura</taxon>
        <taxon>Portunoidea</taxon>
        <taxon>Portunidae</taxon>
        <taxon>Portuninae</taxon>
        <taxon>Portunus</taxon>
    </lineage>
</organism>
<sequence length="68" mass="7647">MCPRGVTAAVRPARLVLTVTMKTPHPNDEFDRIHTVSVHGKTPRSGSWRPIAVHEPLYTPHTWTGNTY</sequence>
<dbReference type="AlphaFoldDB" id="A0A5B7K2E5"/>
<keyword evidence="2" id="KW-1185">Reference proteome</keyword>
<proteinExistence type="predicted"/>
<evidence type="ECO:0000313" key="2">
    <source>
        <dbReference type="Proteomes" id="UP000324222"/>
    </source>
</evidence>
<gene>
    <name evidence="1" type="ORF">E2C01_095000</name>
</gene>
<reference evidence="1 2" key="1">
    <citation type="submission" date="2019-05" db="EMBL/GenBank/DDBJ databases">
        <title>Another draft genome of Portunus trituberculatus and its Hox gene families provides insights of decapod evolution.</title>
        <authorList>
            <person name="Jeong J.-H."/>
            <person name="Song I."/>
            <person name="Kim S."/>
            <person name="Choi T."/>
            <person name="Kim D."/>
            <person name="Ryu S."/>
            <person name="Kim W."/>
        </authorList>
    </citation>
    <scope>NUCLEOTIDE SEQUENCE [LARGE SCALE GENOMIC DNA]</scope>
    <source>
        <tissue evidence="1">Muscle</tissue>
    </source>
</reference>
<dbReference type="Proteomes" id="UP000324222">
    <property type="component" value="Unassembled WGS sequence"/>
</dbReference>
<accession>A0A5B7K2E5</accession>